<name>A0ACC0I7K2_9ERIC</name>
<organism evidence="1 2">
    <name type="scientific">Camellia lanceoleosa</name>
    <dbReference type="NCBI Taxonomy" id="1840588"/>
    <lineage>
        <taxon>Eukaryota</taxon>
        <taxon>Viridiplantae</taxon>
        <taxon>Streptophyta</taxon>
        <taxon>Embryophyta</taxon>
        <taxon>Tracheophyta</taxon>
        <taxon>Spermatophyta</taxon>
        <taxon>Magnoliopsida</taxon>
        <taxon>eudicotyledons</taxon>
        <taxon>Gunneridae</taxon>
        <taxon>Pentapetalae</taxon>
        <taxon>asterids</taxon>
        <taxon>Ericales</taxon>
        <taxon>Theaceae</taxon>
        <taxon>Camellia</taxon>
    </lineage>
</organism>
<proteinExistence type="predicted"/>
<keyword evidence="2" id="KW-1185">Reference proteome</keyword>
<sequence>MSSQQPPVPVYPNTATTTTTSSSRHPSSHSNGSFGMVFIVLAIVIVISVISCFLGRLCNKRNNHNQKAHNSRPKEKEVRLPKQNHHGFHGREGDIEFGFDKGVSNGKPFGNGGGIHGEGPKFAGEG</sequence>
<gene>
    <name evidence="1" type="ORF">LOK49_LG03G00306</name>
</gene>
<evidence type="ECO:0000313" key="1">
    <source>
        <dbReference type="EMBL" id="KAI8021659.1"/>
    </source>
</evidence>
<dbReference type="EMBL" id="CM045763">
    <property type="protein sequence ID" value="KAI8021659.1"/>
    <property type="molecule type" value="Genomic_DNA"/>
</dbReference>
<reference evidence="1 2" key="1">
    <citation type="journal article" date="2022" name="Plant J.">
        <title>Chromosome-level genome of Camellia lanceoleosa provides a valuable resource for understanding genome evolution and self-incompatibility.</title>
        <authorList>
            <person name="Gong W."/>
            <person name="Xiao S."/>
            <person name="Wang L."/>
            <person name="Liao Z."/>
            <person name="Chang Y."/>
            <person name="Mo W."/>
            <person name="Hu G."/>
            <person name="Li W."/>
            <person name="Zhao G."/>
            <person name="Zhu H."/>
            <person name="Hu X."/>
            <person name="Ji K."/>
            <person name="Xiang X."/>
            <person name="Song Q."/>
            <person name="Yuan D."/>
            <person name="Jin S."/>
            <person name="Zhang L."/>
        </authorList>
    </citation>
    <scope>NUCLEOTIDE SEQUENCE [LARGE SCALE GENOMIC DNA]</scope>
    <source>
        <strain evidence="1">SQ_2022a</strain>
    </source>
</reference>
<comment type="caution">
    <text evidence="1">The sequence shown here is derived from an EMBL/GenBank/DDBJ whole genome shotgun (WGS) entry which is preliminary data.</text>
</comment>
<accession>A0ACC0I7K2</accession>
<evidence type="ECO:0000313" key="2">
    <source>
        <dbReference type="Proteomes" id="UP001060215"/>
    </source>
</evidence>
<dbReference type="Proteomes" id="UP001060215">
    <property type="component" value="Chromosome 6"/>
</dbReference>
<protein>
    <submittedName>
        <fullName evidence="1">Uncharacterized protein</fullName>
    </submittedName>
</protein>